<evidence type="ECO:0000313" key="2">
    <source>
        <dbReference type="EMBL" id="EMO05608.1"/>
    </source>
</evidence>
<name>M6RXV1_LEPIR</name>
<comment type="caution">
    <text evidence="2">The sequence shown here is derived from an EMBL/GenBank/DDBJ whole genome shotgun (WGS) entry which is preliminary data.</text>
</comment>
<dbReference type="Pfam" id="PF01593">
    <property type="entry name" value="Amino_oxidase"/>
    <property type="match status" value="1"/>
</dbReference>
<accession>M6RXV1</accession>
<dbReference type="AlphaFoldDB" id="M6RXV1"/>
<dbReference type="Gene3D" id="3.50.50.60">
    <property type="entry name" value="FAD/NAD(P)-binding domain"/>
    <property type="match status" value="1"/>
</dbReference>
<protein>
    <recommendedName>
        <fullName evidence="1">Amine oxidase domain-containing protein</fullName>
    </recommendedName>
</protein>
<dbReference type="InterPro" id="IPR002937">
    <property type="entry name" value="Amino_oxidase"/>
</dbReference>
<proteinExistence type="predicted"/>
<gene>
    <name evidence="2" type="ORF">LEP1GSC116_4934</name>
</gene>
<dbReference type="SUPFAM" id="SSF51905">
    <property type="entry name" value="FAD/NAD(P)-binding domain"/>
    <property type="match status" value="1"/>
</dbReference>
<evidence type="ECO:0000259" key="1">
    <source>
        <dbReference type="Pfam" id="PF01593"/>
    </source>
</evidence>
<sequence length="88" mass="9693">MSLEDLNILNFKYSLYYGDSLRSLSAQKVLSDLVNFPKYNTRVEGGMETLTRALVSSLENTEIIFSDPVVSVSQGEGKVIVTTVSGKK</sequence>
<feature type="domain" description="Amine oxidase" evidence="1">
    <location>
        <begin position="16"/>
        <end position="87"/>
    </location>
</feature>
<reference evidence="2 3" key="1">
    <citation type="submission" date="2013-01" db="EMBL/GenBank/DDBJ databases">
        <authorList>
            <person name="Harkins D.M."/>
            <person name="Durkin A.S."/>
            <person name="Brinkac L.M."/>
            <person name="Haft D.H."/>
            <person name="Selengut J.D."/>
            <person name="Sanka R."/>
            <person name="DePew J."/>
            <person name="Purushe J."/>
            <person name="Picardeau M."/>
            <person name="Werts C."/>
            <person name="Goarant C."/>
            <person name="Vinetz J.M."/>
            <person name="Sutton G.G."/>
            <person name="Nierman W.C."/>
            <person name="Fouts D.E."/>
        </authorList>
    </citation>
    <scope>NUCLEOTIDE SEQUENCE [LARGE SCALE GENOMIC DNA]</scope>
    <source>
        <strain evidence="2 3">Verdun HP</strain>
    </source>
</reference>
<evidence type="ECO:0000313" key="3">
    <source>
        <dbReference type="Proteomes" id="UP000012092"/>
    </source>
</evidence>
<dbReference type="EMBL" id="AHNZ02000409">
    <property type="protein sequence ID" value="EMO05608.1"/>
    <property type="molecule type" value="Genomic_DNA"/>
</dbReference>
<dbReference type="Proteomes" id="UP000012092">
    <property type="component" value="Unassembled WGS sequence"/>
</dbReference>
<dbReference type="InterPro" id="IPR036188">
    <property type="entry name" value="FAD/NAD-bd_sf"/>
</dbReference>
<dbReference type="GO" id="GO:0016491">
    <property type="term" value="F:oxidoreductase activity"/>
    <property type="evidence" value="ECO:0007669"/>
    <property type="project" value="InterPro"/>
</dbReference>
<organism evidence="2 3">
    <name type="scientific">Leptospira interrogans serovar Icterohaemorrhagiae str. Verdun HP</name>
    <dbReference type="NCBI Taxonomy" id="1049910"/>
    <lineage>
        <taxon>Bacteria</taxon>
        <taxon>Pseudomonadati</taxon>
        <taxon>Spirochaetota</taxon>
        <taxon>Spirochaetia</taxon>
        <taxon>Leptospirales</taxon>
        <taxon>Leptospiraceae</taxon>
        <taxon>Leptospira</taxon>
    </lineage>
</organism>